<dbReference type="InterPro" id="IPR000528">
    <property type="entry name" value="Plant_nsLTP"/>
</dbReference>
<dbReference type="CDD" id="cd01960">
    <property type="entry name" value="nsLTP1"/>
    <property type="match status" value="1"/>
</dbReference>
<reference evidence="3 4" key="1">
    <citation type="journal article" date="2024" name="G3 (Bethesda)">
        <title>Genome assembly of Hibiscus sabdariffa L. provides insights into metabolisms of medicinal natural products.</title>
        <authorList>
            <person name="Kim T."/>
        </authorList>
    </citation>
    <scope>NUCLEOTIDE SEQUENCE [LARGE SCALE GENOMIC DNA]</scope>
    <source>
        <strain evidence="3">TK-2024</strain>
        <tissue evidence="3">Old leaves</tissue>
    </source>
</reference>
<dbReference type="EMBL" id="JBBPBN010000036">
    <property type="protein sequence ID" value="KAK9001597.1"/>
    <property type="molecule type" value="Genomic_DNA"/>
</dbReference>
<accession>A0ABR2QM64</accession>
<comment type="caution">
    <text evidence="3">The sequence shown here is derived from an EMBL/GenBank/DDBJ whole genome shotgun (WGS) entry which is preliminary data.</text>
</comment>
<dbReference type="SUPFAM" id="SSF47699">
    <property type="entry name" value="Bifunctional inhibitor/lipid-transfer protein/seed storage 2S albumin"/>
    <property type="match status" value="1"/>
</dbReference>
<evidence type="ECO:0000313" key="3">
    <source>
        <dbReference type="EMBL" id="KAK9001597.1"/>
    </source>
</evidence>
<organism evidence="3 4">
    <name type="scientific">Hibiscus sabdariffa</name>
    <name type="common">roselle</name>
    <dbReference type="NCBI Taxonomy" id="183260"/>
    <lineage>
        <taxon>Eukaryota</taxon>
        <taxon>Viridiplantae</taxon>
        <taxon>Streptophyta</taxon>
        <taxon>Embryophyta</taxon>
        <taxon>Tracheophyta</taxon>
        <taxon>Spermatophyta</taxon>
        <taxon>Magnoliopsida</taxon>
        <taxon>eudicotyledons</taxon>
        <taxon>Gunneridae</taxon>
        <taxon>Pentapetalae</taxon>
        <taxon>rosids</taxon>
        <taxon>malvids</taxon>
        <taxon>Malvales</taxon>
        <taxon>Malvaceae</taxon>
        <taxon>Malvoideae</taxon>
        <taxon>Hibiscus</taxon>
    </lineage>
</organism>
<comment type="similarity">
    <text evidence="1">Belongs to the plant LTP family.</text>
</comment>
<dbReference type="Proteomes" id="UP001396334">
    <property type="component" value="Unassembled WGS sequence"/>
</dbReference>
<sequence>MTGITQTSVASANREVIEATVPYRTLMNEKASPPPPYFASYSCFDVLAFMSPCRGFLGLGDSDPSAECCGGVKKLAQLTKTKRDEQEICEDIKFVVRNYGVYDTKKLSVVGQKCDADISIPPISANTDCFK</sequence>
<evidence type="ECO:0000256" key="1">
    <source>
        <dbReference type="ARBA" id="ARBA00009748"/>
    </source>
</evidence>
<dbReference type="InterPro" id="IPR036312">
    <property type="entry name" value="Bifun_inhib/LTP/seed_sf"/>
</dbReference>
<evidence type="ECO:0000313" key="4">
    <source>
        <dbReference type="Proteomes" id="UP001396334"/>
    </source>
</evidence>
<evidence type="ECO:0000259" key="2">
    <source>
        <dbReference type="Pfam" id="PF00234"/>
    </source>
</evidence>
<feature type="domain" description="Bifunctional inhibitor/plant lipid transfer protein/seed storage helical" evidence="2">
    <location>
        <begin position="43"/>
        <end position="129"/>
    </location>
</feature>
<name>A0ABR2QM64_9ROSI</name>
<gene>
    <name evidence="3" type="ORF">V6N11_083377</name>
</gene>
<protein>
    <recommendedName>
        <fullName evidence="2">Bifunctional inhibitor/plant lipid transfer protein/seed storage helical domain-containing protein</fullName>
    </recommendedName>
</protein>
<dbReference type="InterPro" id="IPR016140">
    <property type="entry name" value="Bifunc_inhib/LTP/seed_store"/>
</dbReference>
<dbReference type="Gene3D" id="1.10.110.10">
    <property type="entry name" value="Plant lipid-transfer and hydrophobic proteins"/>
    <property type="match status" value="1"/>
</dbReference>
<keyword evidence="4" id="KW-1185">Reference proteome</keyword>
<proteinExistence type="inferred from homology"/>
<dbReference type="PANTHER" id="PTHR33076">
    <property type="entry name" value="NON-SPECIFIC LIPID-TRANSFER PROTEIN 2-RELATED"/>
    <property type="match status" value="1"/>
</dbReference>
<dbReference type="PRINTS" id="PR00382">
    <property type="entry name" value="LIPIDTRNSFER"/>
</dbReference>
<dbReference type="Pfam" id="PF00234">
    <property type="entry name" value="Tryp_alpha_amyl"/>
    <property type="match status" value="1"/>
</dbReference>